<sequence length="147" mass="16802">MENKTFNIYFLCGQNRCRSQIAEALAKHYATENVRIDSAGLEPSSLHPFTIQAMQEIGIDITDRFSKKIDMKIFMSSSVIIKLCDDIEERCPIVPFGIRNEQWSIHDPLAKEDATMDDVRSARDEIKQKVISLLQKFGVYKSSQQSV</sequence>
<dbReference type="GO" id="GO:0030612">
    <property type="term" value="F:arsenate reductase (thioredoxin) activity"/>
    <property type="evidence" value="ECO:0007669"/>
    <property type="project" value="UniProtKB-EC"/>
</dbReference>
<keyword evidence="3" id="KW-0560">Oxidoreductase</keyword>
<keyword evidence="4" id="KW-1185">Reference proteome</keyword>
<dbReference type="PANTHER" id="PTHR43428:SF1">
    <property type="entry name" value="ARSENATE REDUCTASE"/>
    <property type="match status" value="1"/>
</dbReference>
<comment type="caution">
    <text evidence="3">The sequence shown here is derived from an EMBL/GenBank/DDBJ whole genome shotgun (WGS) entry which is preliminary data.</text>
</comment>
<organism evidence="3 4">
    <name type="scientific">Paenibacillus solisilvae</name>
    <dbReference type="NCBI Taxonomy" id="2486751"/>
    <lineage>
        <taxon>Bacteria</taxon>
        <taxon>Bacillati</taxon>
        <taxon>Bacillota</taxon>
        <taxon>Bacilli</taxon>
        <taxon>Bacillales</taxon>
        <taxon>Paenibacillaceae</taxon>
        <taxon>Paenibacillus</taxon>
    </lineage>
</organism>
<dbReference type="Proteomes" id="UP001596047">
    <property type="component" value="Unassembled WGS sequence"/>
</dbReference>
<dbReference type="Pfam" id="PF01451">
    <property type="entry name" value="LMWPc"/>
    <property type="match status" value="1"/>
</dbReference>
<dbReference type="RefSeq" id="WP_379187346.1">
    <property type="nucleotide sequence ID" value="NZ_JBHSOW010000025.1"/>
</dbReference>
<keyword evidence="1" id="KW-0059">Arsenical resistance</keyword>
<dbReference type="CDD" id="cd16345">
    <property type="entry name" value="LMWP_ArsC"/>
    <property type="match status" value="1"/>
</dbReference>
<dbReference type="InterPro" id="IPR023485">
    <property type="entry name" value="Ptyr_pPase"/>
</dbReference>
<dbReference type="SMART" id="SM00226">
    <property type="entry name" value="LMWPc"/>
    <property type="match status" value="1"/>
</dbReference>
<name>A0ABW0VVE0_9BACL</name>
<accession>A0ABW0VVE0</accession>
<evidence type="ECO:0000256" key="1">
    <source>
        <dbReference type="ARBA" id="ARBA00022849"/>
    </source>
</evidence>
<reference evidence="4" key="1">
    <citation type="journal article" date="2019" name="Int. J. Syst. Evol. Microbiol.">
        <title>The Global Catalogue of Microorganisms (GCM) 10K type strain sequencing project: providing services to taxonomists for standard genome sequencing and annotation.</title>
        <authorList>
            <consortium name="The Broad Institute Genomics Platform"/>
            <consortium name="The Broad Institute Genome Sequencing Center for Infectious Disease"/>
            <person name="Wu L."/>
            <person name="Ma J."/>
        </authorList>
    </citation>
    <scope>NUCLEOTIDE SEQUENCE [LARGE SCALE GENOMIC DNA]</scope>
    <source>
        <strain evidence="4">CGMCC 1.3240</strain>
    </source>
</reference>
<dbReference type="Gene3D" id="3.40.50.2300">
    <property type="match status" value="1"/>
</dbReference>
<evidence type="ECO:0000313" key="3">
    <source>
        <dbReference type="EMBL" id="MFC5648854.1"/>
    </source>
</evidence>
<evidence type="ECO:0000259" key="2">
    <source>
        <dbReference type="SMART" id="SM00226"/>
    </source>
</evidence>
<dbReference type="EC" id="1.20.4.4" evidence="3"/>
<gene>
    <name evidence="3" type="ORF">ACFPYJ_06880</name>
</gene>
<dbReference type="PANTHER" id="PTHR43428">
    <property type="entry name" value="ARSENATE REDUCTASE"/>
    <property type="match status" value="1"/>
</dbReference>
<protein>
    <submittedName>
        <fullName evidence="3">Arsenate reductase ArsC</fullName>
        <ecNumber evidence="3">1.20.4.4</ecNumber>
    </submittedName>
</protein>
<dbReference type="SUPFAM" id="SSF52788">
    <property type="entry name" value="Phosphotyrosine protein phosphatases I"/>
    <property type="match status" value="1"/>
</dbReference>
<proteinExistence type="predicted"/>
<dbReference type="EMBL" id="JBHSOW010000025">
    <property type="protein sequence ID" value="MFC5648854.1"/>
    <property type="molecule type" value="Genomic_DNA"/>
</dbReference>
<feature type="domain" description="Phosphotyrosine protein phosphatase I" evidence="2">
    <location>
        <begin position="6"/>
        <end position="136"/>
    </location>
</feature>
<evidence type="ECO:0000313" key="4">
    <source>
        <dbReference type="Proteomes" id="UP001596047"/>
    </source>
</evidence>
<dbReference type="InterPro" id="IPR036196">
    <property type="entry name" value="Ptyr_pPase_sf"/>
</dbReference>